<sequence length="509" mass="55021">MMTHQLGVDVVIIGAGLSGLRAAREVHKAGLSFVILEAMDHAGGRTLSLSTSNSTHFAQPDFENTRVDLGASWINNTTQREMHALAVEARLDLVEQHFLGRCLLQTQDDHVKSYVWGFADDVEDLQHIVMMRFYGMLDRHSKENLSLDAKMLDMVTLRALAEANASDKGIYLDGKSRVADEEAAEKEAAGEAAESLAGAFFGVGADEISALFVIEQIKSVGGLENMFSHLPDGGQYLRVRQGAQSFSDHLLSTLPPSSLHLSTPVTEITQAGTSCTVATATGQTFHSRKVILSIPSPLHNTIAFTPPLPSTRQTVSGRNTLGYHAKMVLLYDTPWWRAAGLSGTMESHSSGSGGPIAFTRDSTIPELGHHSLTCFMVGAVGRRWAEFPAEERRAQVLRQIRNVFGASGSLGEGEVPDPSWVGEKDWAADEWVRGGLVSTKPCQEFLGDEAGGVENIMAEPFGHVHFVGSELAEVWRGYMEGAVRSGIKGGKEVVASLEKVRSAGVRAQL</sequence>
<evidence type="ECO:0000256" key="2">
    <source>
        <dbReference type="ARBA" id="ARBA00005995"/>
    </source>
</evidence>
<dbReference type="PANTHER" id="PTHR43563">
    <property type="entry name" value="AMINE OXIDASE"/>
    <property type="match status" value="1"/>
</dbReference>
<dbReference type="SUPFAM" id="SSF51905">
    <property type="entry name" value="FAD/NAD(P)-binding domain"/>
    <property type="match status" value="1"/>
</dbReference>
<dbReference type="InterPro" id="IPR002937">
    <property type="entry name" value="Amino_oxidase"/>
</dbReference>
<reference evidence="8" key="2">
    <citation type="submission" date="2023-06" db="EMBL/GenBank/DDBJ databases">
        <authorList>
            <consortium name="Lawrence Berkeley National Laboratory"/>
            <person name="Haridas S."/>
            <person name="Hensen N."/>
            <person name="Bonometti L."/>
            <person name="Westerberg I."/>
            <person name="Brannstrom I.O."/>
            <person name="Guillou S."/>
            <person name="Cros-Aarteil S."/>
            <person name="Calhoun S."/>
            <person name="Kuo A."/>
            <person name="Mondo S."/>
            <person name="Pangilinan J."/>
            <person name="Riley R."/>
            <person name="Labutti K."/>
            <person name="Andreopoulos B."/>
            <person name="Lipzen A."/>
            <person name="Chen C."/>
            <person name="Yanf M."/>
            <person name="Daum C."/>
            <person name="Ng V."/>
            <person name="Clum A."/>
            <person name="Steindorff A."/>
            <person name="Ohm R."/>
            <person name="Martin F."/>
            <person name="Silar P."/>
            <person name="Natvig D."/>
            <person name="Lalanne C."/>
            <person name="Gautier V."/>
            <person name="Ament-Velasquez S.L."/>
            <person name="Kruys A."/>
            <person name="Hutchinson M.I."/>
            <person name="Powell A.J."/>
            <person name="Barry K."/>
            <person name="Miller A.N."/>
            <person name="Grigoriev I.V."/>
            <person name="Debuchy R."/>
            <person name="Gladieux P."/>
            <person name="Thoren M.H."/>
            <person name="Johannesson H."/>
        </authorList>
    </citation>
    <scope>NUCLEOTIDE SEQUENCE</scope>
    <source>
        <strain evidence="8">CBS 955.72</strain>
    </source>
</reference>
<dbReference type="AlphaFoldDB" id="A0AAJ0HFU7"/>
<evidence type="ECO:0000256" key="4">
    <source>
        <dbReference type="ARBA" id="ARBA00048448"/>
    </source>
</evidence>
<feature type="binding site" evidence="5">
    <location>
        <position position="470"/>
    </location>
    <ligand>
        <name>FAD</name>
        <dbReference type="ChEBI" id="CHEBI:57692"/>
    </ligand>
</feature>
<comment type="caution">
    <text evidence="8">The sequence shown here is derived from an EMBL/GenBank/DDBJ whole genome shotgun (WGS) entry which is preliminary data.</text>
</comment>
<dbReference type="Pfam" id="PF01593">
    <property type="entry name" value="Amino_oxidase"/>
    <property type="match status" value="1"/>
</dbReference>
<dbReference type="Proteomes" id="UP001275084">
    <property type="component" value="Unassembled WGS sequence"/>
</dbReference>
<dbReference type="InterPro" id="IPR036188">
    <property type="entry name" value="FAD/NAD-bd_sf"/>
</dbReference>
<feature type="domain" description="Amine oxidase" evidence="7">
    <location>
        <begin position="17"/>
        <end position="488"/>
    </location>
</feature>
<feature type="binding site" evidence="5">
    <location>
        <begin position="37"/>
        <end position="38"/>
    </location>
    <ligand>
        <name>FAD</name>
        <dbReference type="ChEBI" id="CHEBI:57692"/>
    </ligand>
</feature>
<dbReference type="Gene3D" id="3.90.660.10">
    <property type="match status" value="1"/>
</dbReference>
<dbReference type="EMBL" id="JAUIQD010000005">
    <property type="protein sequence ID" value="KAK3349816.1"/>
    <property type="molecule type" value="Genomic_DNA"/>
</dbReference>
<dbReference type="InterPro" id="IPR050703">
    <property type="entry name" value="Flavin_MAO"/>
</dbReference>
<dbReference type="GO" id="GO:0097621">
    <property type="term" value="F:monoamine oxidase activity"/>
    <property type="evidence" value="ECO:0007669"/>
    <property type="project" value="UniProtKB-EC"/>
</dbReference>
<dbReference type="PRINTS" id="PR00757">
    <property type="entry name" value="AMINEOXDASEF"/>
</dbReference>
<comment type="catalytic activity">
    <reaction evidence="4">
        <text>a secondary aliphatic amine + O2 + H2O = a primary amine + an aldehyde + H2O2</text>
        <dbReference type="Rhea" id="RHEA:26414"/>
        <dbReference type="ChEBI" id="CHEBI:15377"/>
        <dbReference type="ChEBI" id="CHEBI:15379"/>
        <dbReference type="ChEBI" id="CHEBI:16240"/>
        <dbReference type="ChEBI" id="CHEBI:17478"/>
        <dbReference type="ChEBI" id="CHEBI:58855"/>
        <dbReference type="ChEBI" id="CHEBI:65296"/>
        <dbReference type="EC" id="1.4.3.4"/>
    </reaction>
</comment>
<evidence type="ECO:0000256" key="1">
    <source>
        <dbReference type="ARBA" id="ARBA00001974"/>
    </source>
</evidence>
<keyword evidence="9" id="KW-1185">Reference proteome</keyword>
<evidence type="ECO:0000256" key="3">
    <source>
        <dbReference type="ARBA" id="ARBA00023002"/>
    </source>
</evidence>
<comment type="similarity">
    <text evidence="2 6">Belongs to the flavin monoamine oxidase family.</text>
</comment>
<organism evidence="8 9">
    <name type="scientific">Lasiosphaeria hispida</name>
    <dbReference type="NCBI Taxonomy" id="260671"/>
    <lineage>
        <taxon>Eukaryota</taxon>
        <taxon>Fungi</taxon>
        <taxon>Dikarya</taxon>
        <taxon>Ascomycota</taxon>
        <taxon>Pezizomycotina</taxon>
        <taxon>Sordariomycetes</taxon>
        <taxon>Sordariomycetidae</taxon>
        <taxon>Sordariales</taxon>
        <taxon>Lasiosphaeriaceae</taxon>
        <taxon>Lasiosphaeria</taxon>
    </lineage>
</organism>
<gene>
    <name evidence="8" type="ORF">B0T25DRAFT_249704</name>
</gene>
<dbReference type="InterPro" id="IPR001613">
    <property type="entry name" value="Flavin_amine_oxidase"/>
</dbReference>
<keyword evidence="3 6" id="KW-0560">Oxidoreductase</keyword>
<keyword evidence="6" id="KW-0274">FAD</keyword>
<evidence type="ECO:0000313" key="8">
    <source>
        <dbReference type="EMBL" id="KAK3349816.1"/>
    </source>
</evidence>
<dbReference type="PANTHER" id="PTHR43563:SF14">
    <property type="entry name" value="AMINE OXIDASE"/>
    <property type="match status" value="1"/>
</dbReference>
<feature type="binding site" evidence="5">
    <location>
        <position position="18"/>
    </location>
    <ligand>
        <name>FAD</name>
        <dbReference type="ChEBI" id="CHEBI:57692"/>
    </ligand>
</feature>
<name>A0AAJ0HFU7_9PEZI</name>
<comment type="cofactor">
    <cofactor evidence="1 6">
        <name>FAD</name>
        <dbReference type="ChEBI" id="CHEBI:57692"/>
    </cofactor>
</comment>
<protein>
    <recommendedName>
        <fullName evidence="6">Amine oxidase</fullName>
        <ecNumber evidence="6">1.4.3.-</ecNumber>
    </recommendedName>
</protein>
<dbReference type="EC" id="1.4.3.-" evidence="6"/>
<dbReference type="SUPFAM" id="SSF54373">
    <property type="entry name" value="FAD-linked reductases, C-terminal domain"/>
    <property type="match status" value="1"/>
</dbReference>
<evidence type="ECO:0000259" key="7">
    <source>
        <dbReference type="Pfam" id="PF01593"/>
    </source>
</evidence>
<dbReference type="Gene3D" id="3.50.50.60">
    <property type="entry name" value="FAD/NAD(P)-binding domain"/>
    <property type="match status" value="1"/>
</dbReference>
<dbReference type="Gene3D" id="1.10.405.10">
    <property type="entry name" value="Guanine Nucleotide Dissociation Inhibitor, domain 1"/>
    <property type="match status" value="1"/>
</dbReference>
<accession>A0AAJ0HFU7</accession>
<keyword evidence="6" id="KW-0285">Flavoprotein</keyword>
<feature type="binding site" evidence="5">
    <location>
        <position position="265"/>
    </location>
    <ligand>
        <name>FAD</name>
        <dbReference type="ChEBI" id="CHEBI:57692"/>
    </ligand>
</feature>
<evidence type="ECO:0000256" key="5">
    <source>
        <dbReference type="PIRSR" id="PIRSR601613-1"/>
    </source>
</evidence>
<feature type="binding site" evidence="5">
    <location>
        <position position="375"/>
    </location>
    <ligand>
        <name>substrate</name>
    </ligand>
</feature>
<proteinExistence type="inferred from homology"/>
<evidence type="ECO:0000256" key="6">
    <source>
        <dbReference type="RuleBase" id="RU362067"/>
    </source>
</evidence>
<reference evidence="8" key="1">
    <citation type="journal article" date="2023" name="Mol. Phylogenet. Evol.">
        <title>Genome-scale phylogeny and comparative genomics of the fungal order Sordariales.</title>
        <authorList>
            <person name="Hensen N."/>
            <person name="Bonometti L."/>
            <person name="Westerberg I."/>
            <person name="Brannstrom I.O."/>
            <person name="Guillou S."/>
            <person name="Cros-Aarteil S."/>
            <person name="Calhoun S."/>
            <person name="Haridas S."/>
            <person name="Kuo A."/>
            <person name="Mondo S."/>
            <person name="Pangilinan J."/>
            <person name="Riley R."/>
            <person name="LaButti K."/>
            <person name="Andreopoulos B."/>
            <person name="Lipzen A."/>
            <person name="Chen C."/>
            <person name="Yan M."/>
            <person name="Daum C."/>
            <person name="Ng V."/>
            <person name="Clum A."/>
            <person name="Steindorff A."/>
            <person name="Ohm R.A."/>
            <person name="Martin F."/>
            <person name="Silar P."/>
            <person name="Natvig D.O."/>
            <person name="Lalanne C."/>
            <person name="Gautier V."/>
            <person name="Ament-Velasquez S.L."/>
            <person name="Kruys A."/>
            <person name="Hutchinson M.I."/>
            <person name="Powell A.J."/>
            <person name="Barry K."/>
            <person name="Miller A.N."/>
            <person name="Grigoriev I.V."/>
            <person name="Debuchy R."/>
            <person name="Gladieux P."/>
            <person name="Hiltunen Thoren M."/>
            <person name="Johannesson H."/>
        </authorList>
    </citation>
    <scope>NUCLEOTIDE SEQUENCE</scope>
    <source>
        <strain evidence="8">CBS 955.72</strain>
    </source>
</reference>
<evidence type="ECO:0000313" key="9">
    <source>
        <dbReference type="Proteomes" id="UP001275084"/>
    </source>
</evidence>